<organism evidence="3">
    <name type="scientific">Schistocephalus solidus</name>
    <name type="common">Tapeworm</name>
    <dbReference type="NCBI Taxonomy" id="70667"/>
    <lineage>
        <taxon>Eukaryota</taxon>
        <taxon>Metazoa</taxon>
        <taxon>Spiralia</taxon>
        <taxon>Lophotrochozoa</taxon>
        <taxon>Platyhelminthes</taxon>
        <taxon>Cestoda</taxon>
        <taxon>Eucestoda</taxon>
        <taxon>Diphyllobothriidea</taxon>
        <taxon>Diphyllobothriidae</taxon>
        <taxon>Schistocephalus</taxon>
    </lineage>
</organism>
<name>A0A183TGR2_SCHSO</name>
<keyword evidence="2" id="KW-1185">Reference proteome</keyword>
<dbReference type="WBParaSite" id="SSLN_0001625401-mRNA-1">
    <property type="protein sequence ID" value="SSLN_0001625401-mRNA-1"/>
    <property type="gene ID" value="SSLN_0001625401"/>
</dbReference>
<accession>A0A183TGR2</accession>
<evidence type="ECO:0000313" key="1">
    <source>
        <dbReference type="EMBL" id="VDM02046.1"/>
    </source>
</evidence>
<reference evidence="3" key="1">
    <citation type="submission" date="2016-06" db="UniProtKB">
        <authorList>
            <consortium name="WormBaseParasite"/>
        </authorList>
    </citation>
    <scope>IDENTIFICATION</scope>
</reference>
<dbReference type="Proteomes" id="UP000275846">
    <property type="component" value="Unassembled WGS sequence"/>
</dbReference>
<reference evidence="1 2" key="2">
    <citation type="submission" date="2018-11" db="EMBL/GenBank/DDBJ databases">
        <authorList>
            <consortium name="Pathogen Informatics"/>
        </authorList>
    </citation>
    <scope>NUCLEOTIDE SEQUENCE [LARGE SCALE GENOMIC DNA]</scope>
    <source>
        <strain evidence="1 2">NST_G2</strain>
    </source>
</reference>
<proteinExistence type="predicted"/>
<gene>
    <name evidence="1" type="ORF">SSLN_LOCUS15660</name>
</gene>
<dbReference type="OrthoDB" id="6231230at2759"/>
<evidence type="ECO:0000313" key="2">
    <source>
        <dbReference type="Proteomes" id="UP000275846"/>
    </source>
</evidence>
<evidence type="ECO:0000313" key="3">
    <source>
        <dbReference type="WBParaSite" id="SSLN_0001625401-mRNA-1"/>
    </source>
</evidence>
<protein>
    <submittedName>
        <fullName evidence="3">IBR domain-containing protein</fullName>
    </submittedName>
</protein>
<dbReference type="AlphaFoldDB" id="A0A183TGR2"/>
<sequence>MDAGASWKVAETCVGREIVKRCPVCSGFAIRREGTWPDQLTCQQDGCRAVVCAACFQKHSPSADCPPSVLRNPSTGRVEISSETVSPLPRAAVRASQRQRNLKTPKCNRALLRRL</sequence>
<dbReference type="EMBL" id="UYSU01040167">
    <property type="protein sequence ID" value="VDM02046.1"/>
    <property type="molecule type" value="Genomic_DNA"/>
</dbReference>